<reference evidence="2" key="1">
    <citation type="submission" date="2022-06" db="EMBL/GenBank/DDBJ databases">
        <title>Draft genome sequence of Streptomyces sp. RB6PN25 isolated from peat swamp forest in Thailand.</title>
        <authorList>
            <person name="Duangmal K."/>
            <person name="Klaysubun C."/>
        </authorList>
    </citation>
    <scope>NUCLEOTIDE SEQUENCE</scope>
    <source>
        <strain evidence="2">RB6PN25</strain>
    </source>
</reference>
<keyword evidence="3" id="KW-1185">Reference proteome</keyword>
<organism evidence="2 3">
    <name type="scientific">Streptomyces humicola</name>
    <dbReference type="NCBI Taxonomy" id="2953240"/>
    <lineage>
        <taxon>Bacteria</taxon>
        <taxon>Bacillati</taxon>
        <taxon>Actinomycetota</taxon>
        <taxon>Actinomycetes</taxon>
        <taxon>Kitasatosporales</taxon>
        <taxon>Streptomycetaceae</taxon>
        <taxon>Streptomyces</taxon>
    </lineage>
</organism>
<evidence type="ECO:0000313" key="3">
    <source>
        <dbReference type="Proteomes" id="UP001057702"/>
    </source>
</evidence>
<evidence type="ECO:0000313" key="2">
    <source>
        <dbReference type="EMBL" id="MCQ4081457.1"/>
    </source>
</evidence>
<evidence type="ECO:0000256" key="1">
    <source>
        <dbReference type="SAM" id="Phobius"/>
    </source>
</evidence>
<protein>
    <submittedName>
        <fullName evidence="2">DUF4184 family protein</fullName>
    </submittedName>
</protein>
<dbReference type="InterPro" id="IPR025238">
    <property type="entry name" value="DUF4184"/>
</dbReference>
<sequence length="271" mass="27566">MPFTFSHPAAVLPALRTDAEGALRARGRLVAAGLIAGSIAPDIPFFAESIVPGVYGHGRIAHAAAGVAVLDPLLAAGLVTGWALVREPVVALLPPSAQSRAATLLAIGSTCDGHRPAATARSAGWFWVSAVAGAASHVGVDAFTHAGRWGTRHLPLLQRAVHGAPLYDWAQCATSAAGLAALAVHGTRAVCDTPHTAPPPRLPRLTRRARRTGAAVLASTALAGAALRHRQDRPRTAASLIASLTFGAGTGLALGAASVAAAVRAGERRNR</sequence>
<gene>
    <name evidence="2" type="ORF">NGB36_12810</name>
</gene>
<dbReference type="Pfam" id="PF13803">
    <property type="entry name" value="DUF4184"/>
    <property type="match status" value="1"/>
</dbReference>
<dbReference type="RefSeq" id="WP_255920367.1">
    <property type="nucleotide sequence ID" value="NZ_JANFNG010000008.1"/>
</dbReference>
<keyword evidence="1" id="KW-0812">Transmembrane</keyword>
<keyword evidence="1" id="KW-1133">Transmembrane helix</keyword>
<dbReference type="EMBL" id="JANFNG010000008">
    <property type="protein sequence ID" value="MCQ4081457.1"/>
    <property type="molecule type" value="Genomic_DNA"/>
</dbReference>
<feature type="transmembrane region" description="Helical" evidence="1">
    <location>
        <begin position="240"/>
        <end position="263"/>
    </location>
</feature>
<dbReference type="Proteomes" id="UP001057702">
    <property type="component" value="Unassembled WGS sequence"/>
</dbReference>
<keyword evidence="1" id="KW-0472">Membrane</keyword>
<proteinExistence type="predicted"/>
<accession>A0ABT1PY30</accession>
<name>A0ABT1PY30_9ACTN</name>
<comment type="caution">
    <text evidence="2">The sequence shown here is derived from an EMBL/GenBank/DDBJ whole genome shotgun (WGS) entry which is preliminary data.</text>
</comment>